<accession>A0A3M7T2F2</accession>
<dbReference type="EMBL" id="REGN01000407">
    <property type="protein sequence ID" value="RNA42176.1"/>
    <property type="molecule type" value="Genomic_DNA"/>
</dbReference>
<evidence type="ECO:0000313" key="2">
    <source>
        <dbReference type="Proteomes" id="UP000276133"/>
    </source>
</evidence>
<proteinExistence type="predicted"/>
<sequence length="70" mass="8160">MLPREISTEIPKKIFNNRIIKENQQHIEYLNMNKGEVLDNEKNIKNRKAQSAGINSSIKKNIQAVYDQYG</sequence>
<evidence type="ECO:0000313" key="1">
    <source>
        <dbReference type="EMBL" id="RNA42176.1"/>
    </source>
</evidence>
<dbReference type="Proteomes" id="UP000276133">
    <property type="component" value="Unassembled WGS sequence"/>
</dbReference>
<organism evidence="1 2">
    <name type="scientific">Brachionus plicatilis</name>
    <name type="common">Marine rotifer</name>
    <name type="synonym">Brachionus muelleri</name>
    <dbReference type="NCBI Taxonomy" id="10195"/>
    <lineage>
        <taxon>Eukaryota</taxon>
        <taxon>Metazoa</taxon>
        <taxon>Spiralia</taxon>
        <taxon>Gnathifera</taxon>
        <taxon>Rotifera</taxon>
        <taxon>Eurotatoria</taxon>
        <taxon>Monogononta</taxon>
        <taxon>Pseudotrocha</taxon>
        <taxon>Ploima</taxon>
        <taxon>Brachionidae</taxon>
        <taxon>Brachionus</taxon>
    </lineage>
</organism>
<reference evidence="1 2" key="1">
    <citation type="journal article" date="2018" name="Sci. Rep.">
        <title>Genomic signatures of local adaptation to the degree of environmental predictability in rotifers.</title>
        <authorList>
            <person name="Franch-Gras L."/>
            <person name="Hahn C."/>
            <person name="Garcia-Roger E.M."/>
            <person name="Carmona M.J."/>
            <person name="Serra M."/>
            <person name="Gomez A."/>
        </authorList>
    </citation>
    <scope>NUCLEOTIDE SEQUENCE [LARGE SCALE GENOMIC DNA]</scope>
    <source>
        <strain evidence="1">HYR1</strain>
    </source>
</reference>
<protein>
    <submittedName>
        <fullName evidence="1">Uncharacterized protein</fullName>
    </submittedName>
</protein>
<comment type="caution">
    <text evidence="1">The sequence shown here is derived from an EMBL/GenBank/DDBJ whole genome shotgun (WGS) entry which is preliminary data.</text>
</comment>
<name>A0A3M7T2F2_BRAPC</name>
<keyword evidence="2" id="KW-1185">Reference proteome</keyword>
<dbReference type="AlphaFoldDB" id="A0A3M7T2F2"/>
<gene>
    <name evidence="1" type="ORF">BpHYR1_026361</name>
</gene>